<evidence type="ECO:0000256" key="1">
    <source>
        <dbReference type="SAM" id="MobiDB-lite"/>
    </source>
</evidence>
<keyword evidence="3" id="KW-1185">Reference proteome</keyword>
<gene>
    <name evidence="2" type="ORF">Dda_0878</name>
</gene>
<protein>
    <submittedName>
        <fullName evidence="2">Uncharacterized protein</fullName>
    </submittedName>
</protein>
<accession>A0AAD6NPC8</accession>
<organism evidence="2 3">
    <name type="scientific">Drechslerella dactyloides</name>
    <name type="common">Nematode-trapping fungus</name>
    <name type="synonym">Arthrobotrys dactyloides</name>
    <dbReference type="NCBI Taxonomy" id="74499"/>
    <lineage>
        <taxon>Eukaryota</taxon>
        <taxon>Fungi</taxon>
        <taxon>Dikarya</taxon>
        <taxon>Ascomycota</taxon>
        <taxon>Pezizomycotina</taxon>
        <taxon>Orbiliomycetes</taxon>
        <taxon>Orbiliales</taxon>
        <taxon>Orbiliaceae</taxon>
        <taxon>Drechslerella</taxon>
    </lineage>
</organism>
<dbReference type="Proteomes" id="UP001221413">
    <property type="component" value="Unassembled WGS sequence"/>
</dbReference>
<evidence type="ECO:0000313" key="2">
    <source>
        <dbReference type="EMBL" id="KAJ6264728.1"/>
    </source>
</evidence>
<evidence type="ECO:0000313" key="3">
    <source>
        <dbReference type="Proteomes" id="UP001221413"/>
    </source>
</evidence>
<comment type="caution">
    <text evidence="2">The sequence shown here is derived from an EMBL/GenBank/DDBJ whole genome shotgun (WGS) entry which is preliminary data.</text>
</comment>
<dbReference type="EMBL" id="JAQGDS010000001">
    <property type="protein sequence ID" value="KAJ6264728.1"/>
    <property type="molecule type" value="Genomic_DNA"/>
</dbReference>
<sequence>MVCVVEWMWKKKSVLNSSREDACEGNNAGFDGPIPRMEDFKNEKRRKPKSRLTAIARSSSKLGKLTYWPSAFGRHGSCFWPKGKWHPSEGEDDGVDVGVLTEKEDGVGSAEVFVMDDNVGEFGELVTLARRLLTSTDSGSDPGWTAAPKSIERSHREGSRKVESAAVFAASRQRPATR</sequence>
<reference evidence="2" key="1">
    <citation type="submission" date="2023-01" db="EMBL/GenBank/DDBJ databases">
        <title>The chitinases involved in constricting ring structure development in the nematode-trapping fungus Drechslerella dactyloides.</title>
        <authorList>
            <person name="Wang R."/>
            <person name="Zhang L."/>
            <person name="Tang P."/>
            <person name="Li S."/>
            <person name="Liang L."/>
        </authorList>
    </citation>
    <scope>NUCLEOTIDE SEQUENCE</scope>
    <source>
        <strain evidence="2">YMF1.00031</strain>
    </source>
</reference>
<proteinExistence type="predicted"/>
<dbReference type="AlphaFoldDB" id="A0AAD6NPC8"/>
<name>A0AAD6NPC8_DREDA</name>
<feature type="region of interest" description="Disordered" evidence="1">
    <location>
        <begin position="135"/>
        <end position="178"/>
    </location>
</feature>
<feature type="compositionally biased region" description="Basic and acidic residues" evidence="1">
    <location>
        <begin position="150"/>
        <end position="163"/>
    </location>
</feature>